<sequence>MSTLSHPADLDAFSQSYREARAKFLDAAAAAGLAVQSEPHPLPGADGEPLAIDVVRDGAPGAERVLLLSSGCHGVEGYCGSGVQVALLRDAGFRAALHASGVALVHVHAINPFGFSHTRRATHENVDLNRNFHDFSRPLPRNPAYAALHPLLLPARWPPGWGNRLAIAGLILRKGLRTLQQAVSGGQYEYADGLFFGGTAPAWSNQALRRILRREGARARRIGWIDLHTGLGKQGACERGFAGRADDDAAYARAQAWWGGAGATPISRFGQGDSVSAALSGLMWGAVYDECPQAEVTAIAMEFGTEPLLTVLHALRGEQWLWNHREGGVRPEQAAALRRALREAFYTDTPQWKAAVLAQAREAVEQGVLGLSQCS</sequence>
<dbReference type="Pfam" id="PF10994">
    <property type="entry name" value="DUF2817"/>
    <property type="match status" value="1"/>
</dbReference>
<name>A0A3N4UJ10_9BURK</name>
<dbReference type="RefSeq" id="WP_124223660.1">
    <property type="nucleotide sequence ID" value="NZ_RKQL01000005.1"/>
</dbReference>
<organism evidence="1 2">
    <name type="scientific">Tibeticola sediminis</name>
    <dbReference type="NCBI Taxonomy" id="1917811"/>
    <lineage>
        <taxon>Bacteria</taxon>
        <taxon>Pseudomonadati</taxon>
        <taxon>Pseudomonadota</taxon>
        <taxon>Betaproteobacteria</taxon>
        <taxon>Burkholderiales</taxon>
        <taxon>Comamonadaceae</taxon>
        <taxon>Tibeticola</taxon>
    </lineage>
</organism>
<dbReference type="OrthoDB" id="4014363at2"/>
<proteinExistence type="predicted"/>
<dbReference type="AlphaFoldDB" id="A0A3N4UJ10"/>
<dbReference type="Gene3D" id="3.40.630.10">
    <property type="entry name" value="Zn peptidases"/>
    <property type="match status" value="1"/>
</dbReference>
<dbReference type="EMBL" id="RKQL01000005">
    <property type="protein sequence ID" value="RPE65087.1"/>
    <property type="molecule type" value="Genomic_DNA"/>
</dbReference>
<gene>
    <name evidence="1" type="ORF">EDC62_2213</name>
</gene>
<protein>
    <submittedName>
        <fullName evidence="1">Uncharacterized protein DUF2817</fullName>
    </submittedName>
</protein>
<dbReference type="InterPro" id="IPR021259">
    <property type="entry name" value="DUF2817"/>
</dbReference>
<comment type="caution">
    <text evidence="1">The sequence shown here is derived from an EMBL/GenBank/DDBJ whole genome shotgun (WGS) entry which is preliminary data.</text>
</comment>
<accession>A0A3N4UJ10</accession>
<evidence type="ECO:0000313" key="2">
    <source>
        <dbReference type="Proteomes" id="UP000272193"/>
    </source>
</evidence>
<dbReference type="CDD" id="cd06233">
    <property type="entry name" value="M14-like"/>
    <property type="match status" value="1"/>
</dbReference>
<dbReference type="SUPFAM" id="SSF53187">
    <property type="entry name" value="Zn-dependent exopeptidases"/>
    <property type="match status" value="1"/>
</dbReference>
<reference evidence="1 2" key="1">
    <citation type="submission" date="2018-11" db="EMBL/GenBank/DDBJ databases">
        <title>Genomic Encyclopedia of Type Strains, Phase IV (KMG-IV): sequencing the most valuable type-strain genomes for metagenomic binning, comparative biology and taxonomic classification.</title>
        <authorList>
            <person name="Goeker M."/>
        </authorList>
    </citation>
    <scope>NUCLEOTIDE SEQUENCE [LARGE SCALE GENOMIC DNA]</scope>
    <source>
        <strain evidence="1 2">DSM 101684</strain>
    </source>
</reference>
<evidence type="ECO:0000313" key="1">
    <source>
        <dbReference type="EMBL" id="RPE65087.1"/>
    </source>
</evidence>
<keyword evidence="2" id="KW-1185">Reference proteome</keyword>
<dbReference type="Proteomes" id="UP000272193">
    <property type="component" value="Unassembled WGS sequence"/>
</dbReference>